<keyword evidence="2" id="KW-1185">Reference proteome</keyword>
<dbReference type="SUPFAM" id="SSF52141">
    <property type="entry name" value="Uracil-DNA glycosylase-like"/>
    <property type="match status" value="1"/>
</dbReference>
<dbReference type="STRING" id="1804984.AYM40_34940"/>
<dbReference type="Gene3D" id="3.40.470.10">
    <property type="entry name" value="Uracil-DNA glycosylase-like domain"/>
    <property type="match status" value="1"/>
</dbReference>
<evidence type="ECO:0000313" key="2">
    <source>
        <dbReference type="Proteomes" id="UP000076852"/>
    </source>
</evidence>
<dbReference type="KEGG" id="buz:AYM40_34940"/>
<dbReference type="EMBL" id="CP014579">
    <property type="protein sequence ID" value="ANB77284.1"/>
    <property type="molecule type" value="Genomic_DNA"/>
</dbReference>
<evidence type="ECO:0008006" key="3">
    <source>
        <dbReference type="Google" id="ProtNLM"/>
    </source>
</evidence>
<accession>A0A160FVT6</accession>
<reference evidence="1 2" key="1">
    <citation type="journal article" date="2016" name="Gene">
        <title>PacBio SMRT assembly of a complex multi-replicon genome reveals chlorocatechol degradative operon in a region of genome plasticity.</title>
        <authorList>
            <person name="Ricker N."/>
            <person name="Shen S.Y."/>
            <person name="Goordial J."/>
            <person name="Jin S."/>
            <person name="Fulthorpe R.R."/>
        </authorList>
    </citation>
    <scope>NUCLEOTIDE SEQUENCE [LARGE SCALE GENOMIC DNA]</scope>
    <source>
        <strain evidence="1 2">OLGA172</strain>
    </source>
</reference>
<protein>
    <recommendedName>
        <fullName evidence="3">Uracil-DNA glycosylase-like domain-containing protein</fullName>
    </recommendedName>
</protein>
<dbReference type="AlphaFoldDB" id="A0A160FVT6"/>
<dbReference type="InterPro" id="IPR036895">
    <property type="entry name" value="Uracil-DNA_glycosylase-like_sf"/>
</dbReference>
<proteinExistence type="predicted"/>
<name>A0A160FVT6_9BURK</name>
<dbReference type="Proteomes" id="UP000076852">
    <property type="component" value="Chromosome 2"/>
</dbReference>
<organism evidence="1 2">
    <name type="scientific">Paraburkholderia phytofirmans OLGA172</name>
    <dbReference type="NCBI Taxonomy" id="1417228"/>
    <lineage>
        <taxon>Bacteria</taxon>
        <taxon>Pseudomonadati</taxon>
        <taxon>Pseudomonadota</taxon>
        <taxon>Betaproteobacteria</taxon>
        <taxon>Burkholderiales</taxon>
        <taxon>Burkholderiaceae</taxon>
        <taxon>Paraburkholderia</taxon>
    </lineage>
</organism>
<evidence type="ECO:0000313" key="1">
    <source>
        <dbReference type="EMBL" id="ANB77284.1"/>
    </source>
</evidence>
<gene>
    <name evidence="1" type="ORF">AYM40_34940</name>
</gene>
<sequence length="65" mass="6986">MQDIRACTVCAPVLPHAPWPVVVASADSRILIIGQAPGARVHASSSHDSPRGRNNLKHIIKRLAE</sequence>